<evidence type="ECO:0000313" key="3">
    <source>
        <dbReference type="Proteomes" id="UP000246740"/>
    </source>
</evidence>
<protein>
    <submittedName>
        <fullName evidence="2">Uncharacterized protein</fullName>
    </submittedName>
</protein>
<sequence>MVSIGHSHDLLLHQKRDLFRSGFDSPAGNFLAHLALIVDEIVFVASICCQYII</sequence>
<keyword evidence="1" id="KW-0812">Transmembrane</keyword>
<feature type="transmembrane region" description="Helical" evidence="1">
    <location>
        <begin position="30"/>
        <end position="52"/>
    </location>
</feature>
<keyword evidence="3" id="KW-1185">Reference proteome</keyword>
<keyword evidence="1" id="KW-1133">Transmembrane helix</keyword>
<dbReference type="AlphaFoldDB" id="A0A317XWS6"/>
<organism evidence="2 3">
    <name type="scientific">Testicularia cyperi</name>
    <dbReference type="NCBI Taxonomy" id="1882483"/>
    <lineage>
        <taxon>Eukaryota</taxon>
        <taxon>Fungi</taxon>
        <taxon>Dikarya</taxon>
        <taxon>Basidiomycota</taxon>
        <taxon>Ustilaginomycotina</taxon>
        <taxon>Ustilaginomycetes</taxon>
        <taxon>Ustilaginales</taxon>
        <taxon>Anthracoideaceae</taxon>
        <taxon>Testicularia</taxon>
    </lineage>
</organism>
<gene>
    <name evidence="2" type="ORF">BCV70DRAFT_198561</name>
</gene>
<dbReference type="EMBL" id="KZ819189">
    <property type="protein sequence ID" value="PWZ02283.1"/>
    <property type="molecule type" value="Genomic_DNA"/>
</dbReference>
<evidence type="ECO:0000256" key="1">
    <source>
        <dbReference type="SAM" id="Phobius"/>
    </source>
</evidence>
<dbReference type="InParanoid" id="A0A317XWS6"/>
<reference evidence="2 3" key="1">
    <citation type="journal article" date="2018" name="Mol. Biol. Evol.">
        <title>Broad Genomic Sampling Reveals a Smut Pathogenic Ancestry of the Fungal Clade Ustilaginomycotina.</title>
        <authorList>
            <person name="Kijpornyongpan T."/>
            <person name="Mondo S.J."/>
            <person name="Barry K."/>
            <person name="Sandor L."/>
            <person name="Lee J."/>
            <person name="Lipzen A."/>
            <person name="Pangilinan J."/>
            <person name="LaButti K."/>
            <person name="Hainaut M."/>
            <person name="Henrissat B."/>
            <person name="Grigoriev I.V."/>
            <person name="Spatafora J.W."/>
            <person name="Aime M.C."/>
        </authorList>
    </citation>
    <scope>NUCLEOTIDE SEQUENCE [LARGE SCALE GENOMIC DNA]</scope>
    <source>
        <strain evidence="2 3">MCA 3645</strain>
    </source>
</reference>
<evidence type="ECO:0000313" key="2">
    <source>
        <dbReference type="EMBL" id="PWZ02283.1"/>
    </source>
</evidence>
<proteinExistence type="predicted"/>
<name>A0A317XWS6_9BASI</name>
<keyword evidence="1" id="KW-0472">Membrane</keyword>
<dbReference type="Proteomes" id="UP000246740">
    <property type="component" value="Unassembled WGS sequence"/>
</dbReference>
<accession>A0A317XWS6</accession>